<comment type="caution">
    <text evidence="2">The sequence shown here is derived from an EMBL/GenBank/DDBJ whole genome shotgun (WGS) entry which is preliminary data.</text>
</comment>
<dbReference type="EMBL" id="JAGZJA010000003">
    <property type="protein sequence ID" value="MBS5146797.1"/>
    <property type="molecule type" value="Genomic_DNA"/>
</dbReference>
<accession>A0A943BLU3</accession>
<gene>
    <name evidence="2" type="ORF">KHY67_03740</name>
</gene>
<evidence type="ECO:0000313" key="3">
    <source>
        <dbReference type="Proteomes" id="UP000738879"/>
    </source>
</evidence>
<name>A0A943BLU3_9ACTN</name>
<sequence length="363" mass="38998">MGCKSARYLAATVGLGIALALSGCTDPAVSDTMKAIDAIGEVTLESAEAIEAANEKYEALDSEKKEQVENYGVLEEANERIAEVKNEAECIDVVESGLMSRFDLEAQDSGTFTGHASNSALGVQGEISGLSQIGELEYGGEFKELLDEYTTSLKNQSEGLAAYPSEPQAYNAKYVKDGLPQQQKCIKAMIDKYGLAVDEAHEDALEAFLETRAAPIVPVGQKVKLNTEKGDVELSLDGFARTKEDISGLKELGIVSESQTVGYLLFTISNISRPIGEDYADYMRFDELATVEDPSGITLDAFDYSGDYPGYSGVGAGVFGVYSDSTVDVGQSKRMCVPYLIDSSTQEVMVAFNNDEQSILVVS</sequence>
<reference evidence="2" key="1">
    <citation type="submission" date="2021-02" db="EMBL/GenBank/DDBJ databases">
        <title>Infant gut strain persistence is associated with maternal origin, phylogeny, and functional potential including surface adhesion and iron acquisition.</title>
        <authorList>
            <person name="Lou Y.C."/>
        </authorList>
    </citation>
    <scope>NUCLEOTIDE SEQUENCE</scope>
    <source>
        <strain evidence="2">L3_128_245G1_dasL3_128_245G1_concoct_49</strain>
    </source>
</reference>
<keyword evidence="1" id="KW-0175">Coiled coil</keyword>
<dbReference type="AlphaFoldDB" id="A0A943BLU3"/>
<organism evidence="2 3">
    <name type="scientific">Collinsella intestinalis</name>
    <dbReference type="NCBI Taxonomy" id="147207"/>
    <lineage>
        <taxon>Bacteria</taxon>
        <taxon>Bacillati</taxon>
        <taxon>Actinomycetota</taxon>
        <taxon>Coriobacteriia</taxon>
        <taxon>Coriobacteriales</taxon>
        <taxon>Coriobacteriaceae</taxon>
        <taxon>Collinsella</taxon>
    </lineage>
</organism>
<proteinExistence type="predicted"/>
<evidence type="ECO:0000256" key="1">
    <source>
        <dbReference type="SAM" id="Coils"/>
    </source>
</evidence>
<dbReference type="Proteomes" id="UP000738879">
    <property type="component" value="Unassembled WGS sequence"/>
</dbReference>
<protein>
    <submittedName>
        <fullName evidence="2">Uncharacterized protein</fullName>
    </submittedName>
</protein>
<evidence type="ECO:0000313" key="2">
    <source>
        <dbReference type="EMBL" id="MBS5146797.1"/>
    </source>
</evidence>
<dbReference type="PROSITE" id="PS51257">
    <property type="entry name" value="PROKAR_LIPOPROTEIN"/>
    <property type="match status" value="1"/>
</dbReference>
<feature type="coiled-coil region" evidence="1">
    <location>
        <begin position="50"/>
        <end position="94"/>
    </location>
</feature>